<evidence type="ECO:0000313" key="3">
    <source>
        <dbReference type="Proteomes" id="UP001642540"/>
    </source>
</evidence>
<evidence type="ECO:0000256" key="1">
    <source>
        <dbReference type="SAM" id="MobiDB-lite"/>
    </source>
</evidence>
<name>A0ABP1QHS5_9HEXA</name>
<feature type="region of interest" description="Disordered" evidence="1">
    <location>
        <begin position="41"/>
        <end position="64"/>
    </location>
</feature>
<accession>A0ABP1QHS5</accession>
<keyword evidence="3" id="KW-1185">Reference proteome</keyword>
<reference evidence="2 3" key="1">
    <citation type="submission" date="2024-08" db="EMBL/GenBank/DDBJ databases">
        <authorList>
            <person name="Cucini C."/>
            <person name="Frati F."/>
        </authorList>
    </citation>
    <scope>NUCLEOTIDE SEQUENCE [LARGE SCALE GENOMIC DNA]</scope>
</reference>
<organism evidence="2 3">
    <name type="scientific">Orchesella dallaii</name>
    <dbReference type="NCBI Taxonomy" id="48710"/>
    <lineage>
        <taxon>Eukaryota</taxon>
        <taxon>Metazoa</taxon>
        <taxon>Ecdysozoa</taxon>
        <taxon>Arthropoda</taxon>
        <taxon>Hexapoda</taxon>
        <taxon>Collembola</taxon>
        <taxon>Entomobryomorpha</taxon>
        <taxon>Entomobryoidea</taxon>
        <taxon>Orchesellidae</taxon>
        <taxon>Orchesellinae</taxon>
        <taxon>Orchesella</taxon>
    </lineage>
</organism>
<sequence length="140" mass="14874">MLAYAGGPGSFRARADSYFTIVFWNDSIRYSQPALRVGVGSGSTPSLPVPRNDPIGGIPGADSNPECRLGVTNGVVPKDDSKVRVGVGLCTEGSRSAITAKNRFTTGNNHNLHQALNPVPLMSLKLSSNFKQTTLSNEKQ</sequence>
<dbReference type="EMBL" id="CAXLJM020000034">
    <property type="protein sequence ID" value="CAL8103392.1"/>
    <property type="molecule type" value="Genomic_DNA"/>
</dbReference>
<dbReference type="Proteomes" id="UP001642540">
    <property type="component" value="Unassembled WGS sequence"/>
</dbReference>
<comment type="caution">
    <text evidence="2">The sequence shown here is derived from an EMBL/GenBank/DDBJ whole genome shotgun (WGS) entry which is preliminary data.</text>
</comment>
<evidence type="ECO:0000313" key="2">
    <source>
        <dbReference type="EMBL" id="CAL8103392.1"/>
    </source>
</evidence>
<gene>
    <name evidence="2" type="ORF">ODALV1_LOCUS11436</name>
</gene>
<proteinExistence type="predicted"/>
<protein>
    <submittedName>
        <fullName evidence="2">Uncharacterized protein</fullName>
    </submittedName>
</protein>